<reference evidence="3" key="1">
    <citation type="submission" date="2022-10" db="EMBL/GenBank/DDBJ databases">
        <title>Comparative genomics and taxonomic characterization of three novel marine species of genus Reichenbachiella exhibiting antioxidant and polysaccharide degradation activities.</title>
        <authorList>
            <person name="Muhammad N."/>
            <person name="Lee Y.-J."/>
            <person name="Ko J."/>
            <person name="Kim S.-G."/>
        </authorList>
    </citation>
    <scope>NUCLEOTIDE SEQUENCE</scope>
    <source>
        <strain evidence="3">Wsw4-B4</strain>
    </source>
</reference>
<evidence type="ECO:0000259" key="2">
    <source>
        <dbReference type="Pfam" id="PF13568"/>
    </source>
</evidence>
<organism evidence="3 4">
    <name type="scientific">Reichenbachiella carrageenanivorans</name>
    <dbReference type="NCBI Taxonomy" id="2979869"/>
    <lineage>
        <taxon>Bacteria</taxon>
        <taxon>Pseudomonadati</taxon>
        <taxon>Bacteroidota</taxon>
        <taxon>Cytophagia</taxon>
        <taxon>Cytophagales</taxon>
        <taxon>Reichenbachiellaceae</taxon>
        <taxon>Reichenbachiella</taxon>
    </lineage>
</organism>
<dbReference type="Proteomes" id="UP001062165">
    <property type="component" value="Chromosome"/>
</dbReference>
<dbReference type="Pfam" id="PF13568">
    <property type="entry name" value="OMP_b-brl_2"/>
    <property type="match status" value="1"/>
</dbReference>
<protein>
    <submittedName>
        <fullName evidence="3">PorT family protein</fullName>
    </submittedName>
</protein>
<dbReference type="RefSeq" id="WP_263050772.1">
    <property type="nucleotide sequence ID" value="NZ_CP106735.1"/>
</dbReference>
<sequence>MNPTNLKSLFFVLFSLIFSFSSFSQDSYFGIKGGYNNSTLHSSNDASLGIQSRSTYGLGVVFCSAPDEGKLGIGYSLELGYMRKGAKIDHDTLDYKFHYINMPLLIDFYPIKQIKLSIGPEFSFLAGANNHSNDSTKTSILNTYNKKMEVSGIASISGSVTFFMDLGMRYSYSFTKISKYDGILDRQDLYNSYVQVFILLKIAN</sequence>
<gene>
    <name evidence="3" type="ORF">N7E81_16870</name>
</gene>
<keyword evidence="1" id="KW-0732">Signal</keyword>
<name>A0ABY6CZ96_9BACT</name>
<feature type="domain" description="Outer membrane protein beta-barrel" evidence="2">
    <location>
        <begin position="23"/>
        <end position="177"/>
    </location>
</feature>
<dbReference type="InterPro" id="IPR025665">
    <property type="entry name" value="Beta-barrel_OMP_2"/>
</dbReference>
<keyword evidence="4" id="KW-1185">Reference proteome</keyword>
<feature type="chain" id="PRO_5047351418" evidence="1">
    <location>
        <begin position="25"/>
        <end position="204"/>
    </location>
</feature>
<dbReference type="EMBL" id="CP106735">
    <property type="protein sequence ID" value="UXX79029.1"/>
    <property type="molecule type" value="Genomic_DNA"/>
</dbReference>
<proteinExistence type="predicted"/>
<evidence type="ECO:0000313" key="4">
    <source>
        <dbReference type="Proteomes" id="UP001062165"/>
    </source>
</evidence>
<evidence type="ECO:0000313" key="3">
    <source>
        <dbReference type="EMBL" id="UXX79029.1"/>
    </source>
</evidence>
<feature type="signal peptide" evidence="1">
    <location>
        <begin position="1"/>
        <end position="24"/>
    </location>
</feature>
<evidence type="ECO:0000256" key="1">
    <source>
        <dbReference type="SAM" id="SignalP"/>
    </source>
</evidence>
<accession>A0ABY6CZ96</accession>